<dbReference type="PANTHER" id="PTHR46426:SF1">
    <property type="entry name" value="PROTEIN DISULFIDE-ISOMERASE TMX3"/>
    <property type="match status" value="1"/>
</dbReference>
<feature type="compositionally biased region" description="Low complexity" evidence="5">
    <location>
        <begin position="1"/>
        <end position="11"/>
    </location>
</feature>
<keyword evidence="3" id="KW-1133">Transmembrane helix</keyword>
<sequence length="182" mass="20755">MPIKKNTSSKSSSKKTNKRKSASKSAKSKRSIPNSKSKRTKTIKRTKTTKPTKTKEVNDTKISTPSVHNSPVLTKPKVVLFLVFAEWCGHCQQLKPEWNAMKTELLMNNNEDFDITEIEDVNKDTLLPEFKDKYLDQDQHIEIKGFPTLGGIKNGKYYEYDGGSRTKEDLIKFAHKLNSGLY</sequence>
<dbReference type="EMBL" id="MN740219">
    <property type="protein sequence ID" value="QHT94346.1"/>
    <property type="molecule type" value="Genomic_DNA"/>
</dbReference>
<protein>
    <recommendedName>
        <fullName evidence="6">Thioredoxin domain-containing protein</fullName>
    </recommendedName>
</protein>
<name>A0A6C0IPH5_9ZZZZ</name>
<dbReference type="PANTHER" id="PTHR46426">
    <property type="entry name" value="PROTEIN DISULFIDE-ISOMERASE TMX3"/>
    <property type="match status" value="1"/>
</dbReference>
<dbReference type="Gene3D" id="3.40.30.10">
    <property type="entry name" value="Glutaredoxin"/>
    <property type="match status" value="1"/>
</dbReference>
<accession>A0A6C0IPH5</accession>
<evidence type="ECO:0000256" key="1">
    <source>
        <dbReference type="ARBA" id="ARBA00004167"/>
    </source>
</evidence>
<dbReference type="InterPro" id="IPR036249">
    <property type="entry name" value="Thioredoxin-like_sf"/>
</dbReference>
<dbReference type="Pfam" id="PF00085">
    <property type="entry name" value="Thioredoxin"/>
    <property type="match status" value="1"/>
</dbReference>
<feature type="compositionally biased region" description="Basic residues" evidence="5">
    <location>
        <begin position="12"/>
        <end position="52"/>
    </location>
</feature>
<feature type="region of interest" description="Disordered" evidence="5">
    <location>
        <begin position="1"/>
        <end position="66"/>
    </location>
</feature>
<evidence type="ECO:0000259" key="6">
    <source>
        <dbReference type="PROSITE" id="PS51352"/>
    </source>
</evidence>
<dbReference type="InterPro" id="IPR052250">
    <property type="entry name" value="PDI_TMX3"/>
</dbReference>
<dbReference type="GO" id="GO:0005783">
    <property type="term" value="C:endoplasmic reticulum"/>
    <property type="evidence" value="ECO:0007669"/>
    <property type="project" value="TreeGrafter"/>
</dbReference>
<evidence type="ECO:0000256" key="5">
    <source>
        <dbReference type="SAM" id="MobiDB-lite"/>
    </source>
</evidence>
<dbReference type="AlphaFoldDB" id="A0A6C0IPH5"/>
<comment type="subcellular location">
    <subcellularLocation>
        <location evidence="1">Membrane</location>
        <topology evidence="1">Single-pass membrane protein</topology>
    </subcellularLocation>
</comment>
<evidence type="ECO:0000313" key="7">
    <source>
        <dbReference type="EMBL" id="QHT94346.1"/>
    </source>
</evidence>
<dbReference type="InterPro" id="IPR013766">
    <property type="entry name" value="Thioredoxin_domain"/>
</dbReference>
<dbReference type="PROSITE" id="PS51352">
    <property type="entry name" value="THIOREDOXIN_2"/>
    <property type="match status" value="1"/>
</dbReference>
<evidence type="ECO:0000256" key="3">
    <source>
        <dbReference type="ARBA" id="ARBA00022989"/>
    </source>
</evidence>
<dbReference type="SUPFAM" id="SSF52833">
    <property type="entry name" value="Thioredoxin-like"/>
    <property type="match status" value="1"/>
</dbReference>
<dbReference type="GO" id="GO:0016020">
    <property type="term" value="C:membrane"/>
    <property type="evidence" value="ECO:0007669"/>
    <property type="project" value="UniProtKB-SubCell"/>
</dbReference>
<evidence type="ECO:0000256" key="2">
    <source>
        <dbReference type="ARBA" id="ARBA00022692"/>
    </source>
</evidence>
<evidence type="ECO:0000256" key="4">
    <source>
        <dbReference type="ARBA" id="ARBA00023136"/>
    </source>
</evidence>
<keyword evidence="4" id="KW-0472">Membrane</keyword>
<keyword evidence="2" id="KW-0812">Transmembrane</keyword>
<organism evidence="7">
    <name type="scientific">viral metagenome</name>
    <dbReference type="NCBI Taxonomy" id="1070528"/>
    <lineage>
        <taxon>unclassified sequences</taxon>
        <taxon>metagenomes</taxon>
        <taxon>organismal metagenomes</taxon>
    </lineage>
</organism>
<proteinExistence type="predicted"/>
<feature type="domain" description="Thioredoxin" evidence="6">
    <location>
        <begin position="44"/>
        <end position="179"/>
    </location>
</feature>
<reference evidence="7" key="1">
    <citation type="journal article" date="2020" name="Nature">
        <title>Giant virus diversity and host interactions through global metagenomics.</title>
        <authorList>
            <person name="Schulz F."/>
            <person name="Roux S."/>
            <person name="Paez-Espino D."/>
            <person name="Jungbluth S."/>
            <person name="Walsh D.A."/>
            <person name="Denef V.J."/>
            <person name="McMahon K.D."/>
            <person name="Konstantinidis K.T."/>
            <person name="Eloe-Fadrosh E.A."/>
            <person name="Kyrpides N.C."/>
            <person name="Woyke T."/>
        </authorList>
    </citation>
    <scope>NUCLEOTIDE SEQUENCE</scope>
    <source>
        <strain evidence="7">GVMAG-M-3300024258-28</strain>
    </source>
</reference>